<gene>
    <name evidence="2" type="ORF">I596_2533</name>
</gene>
<feature type="transmembrane region" description="Helical" evidence="1">
    <location>
        <begin position="42"/>
        <end position="62"/>
    </location>
</feature>
<evidence type="ECO:0000256" key="1">
    <source>
        <dbReference type="SAM" id="Phobius"/>
    </source>
</evidence>
<dbReference type="NCBIfam" id="NF041437">
    <property type="entry name" value="TfpZ"/>
    <property type="match status" value="1"/>
</dbReference>
<accession>A0A167H1U4</accession>
<evidence type="ECO:0000313" key="2">
    <source>
        <dbReference type="EMBL" id="ANB18536.1"/>
    </source>
</evidence>
<protein>
    <submittedName>
        <fullName evidence="2">Fimbrial assembly protein FimB</fullName>
    </submittedName>
</protein>
<keyword evidence="1" id="KW-1133">Transmembrane helix</keyword>
<sequence>MSRWKAASIHLCISLAIGLIAALLIFGVWYPPPYAQAAGASHLVLLLLGVDLLLGPLLTLVVFKAGKKSLRFDLSVIALVQIAALVYGLSIVVRARPAFIVGADDRFTLVSAYEVDAADLADGRAPLFQSASWTGPRLVAVQRPTAEEEKKALTDDLFRGKDLEYLPRHYVDYEQEAPNLASRGRPLAELRNKPGGSAVLDAWLERSGRKEADAVYVPLRSSTSGLAMILEPRSGKLLDVLPIDPW</sequence>
<reference evidence="2 3" key="1">
    <citation type="submission" date="2016-04" db="EMBL/GenBank/DDBJ databases">
        <title>Complete genome sequence of Dokdonella koreensis DS-123T.</title>
        <authorList>
            <person name="Kim J.F."/>
            <person name="Lee H."/>
            <person name="Kwak M.-J."/>
        </authorList>
    </citation>
    <scope>NUCLEOTIDE SEQUENCE [LARGE SCALE GENOMIC DNA]</scope>
    <source>
        <strain evidence="2 3">DS-123</strain>
    </source>
</reference>
<dbReference type="AlphaFoldDB" id="A0A167H1U4"/>
<feature type="transmembrane region" description="Helical" evidence="1">
    <location>
        <begin position="7"/>
        <end position="30"/>
    </location>
</feature>
<keyword evidence="1" id="KW-0812">Transmembrane</keyword>
<dbReference type="EMBL" id="CP015249">
    <property type="protein sequence ID" value="ANB18536.1"/>
    <property type="molecule type" value="Genomic_DNA"/>
</dbReference>
<keyword evidence="1" id="KW-0472">Membrane</keyword>
<feature type="transmembrane region" description="Helical" evidence="1">
    <location>
        <begin position="74"/>
        <end position="93"/>
    </location>
</feature>
<dbReference type="PATRIC" id="fig|1300342.3.peg.2469"/>
<organism evidence="2 3">
    <name type="scientific">Dokdonella koreensis DS-123</name>
    <dbReference type="NCBI Taxonomy" id="1300342"/>
    <lineage>
        <taxon>Bacteria</taxon>
        <taxon>Pseudomonadati</taxon>
        <taxon>Pseudomonadota</taxon>
        <taxon>Gammaproteobacteria</taxon>
        <taxon>Lysobacterales</taxon>
        <taxon>Rhodanobacteraceae</taxon>
        <taxon>Dokdonella</taxon>
    </lineage>
</organism>
<dbReference type="Proteomes" id="UP000076830">
    <property type="component" value="Chromosome"/>
</dbReference>
<dbReference type="InterPro" id="IPR047814">
    <property type="entry name" value="TfpX/TfpZ-like"/>
</dbReference>
<proteinExistence type="predicted"/>
<dbReference type="STRING" id="1300342.I596_2533"/>
<dbReference type="RefSeq" id="WP_067648107.1">
    <property type="nucleotide sequence ID" value="NZ_CP015249.1"/>
</dbReference>
<keyword evidence="3" id="KW-1185">Reference proteome</keyword>
<dbReference type="OrthoDB" id="8613597at2"/>
<dbReference type="KEGG" id="dko:I596_2533"/>
<evidence type="ECO:0000313" key="3">
    <source>
        <dbReference type="Proteomes" id="UP000076830"/>
    </source>
</evidence>
<name>A0A167H1U4_9GAMM</name>